<organism evidence="3 4">
    <name type="scientific">Oryza meyeriana var. granulata</name>
    <dbReference type="NCBI Taxonomy" id="110450"/>
    <lineage>
        <taxon>Eukaryota</taxon>
        <taxon>Viridiplantae</taxon>
        <taxon>Streptophyta</taxon>
        <taxon>Embryophyta</taxon>
        <taxon>Tracheophyta</taxon>
        <taxon>Spermatophyta</taxon>
        <taxon>Magnoliopsida</taxon>
        <taxon>Liliopsida</taxon>
        <taxon>Poales</taxon>
        <taxon>Poaceae</taxon>
        <taxon>BOP clade</taxon>
        <taxon>Oryzoideae</taxon>
        <taxon>Oryzeae</taxon>
        <taxon>Oryzinae</taxon>
        <taxon>Oryza</taxon>
        <taxon>Oryza meyeriana</taxon>
    </lineage>
</organism>
<dbReference type="InterPro" id="IPR050528">
    <property type="entry name" value="L-type_Lectin-RKs"/>
</dbReference>
<evidence type="ECO:0008006" key="5">
    <source>
        <dbReference type="Google" id="ProtNLM"/>
    </source>
</evidence>
<dbReference type="Proteomes" id="UP000479710">
    <property type="component" value="Unassembled WGS sequence"/>
</dbReference>
<dbReference type="GO" id="GO:0005524">
    <property type="term" value="F:ATP binding"/>
    <property type="evidence" value="ECO:0007669"/>
    <property type="project" value="UniProtKB-KW"/>
</dbReference>
<protein>
    <recommendedName>
        <fullName evidence="5">Protein kinase domain-containing protein</fullName>
    </recommendedName>
</protein>
<name>A0A6G1BP05_9ORYZ</name>
<evidence type="ECO:0000256" key="2">
    <source>
        <dbReference type="ARBA" id="ARBA00022840"/>
    </source>
</evidence>
<reference evidence="3 4" key="1">
    <citation type="submission" date="2019-11" db="EMBL/GenBank/DDBJ databases">
        <title>Whole genome sequence of Oryza granulata.</title>
        <authorList>
            <person name="Li W."/>
        </authorList>
    </citation>
    <scope>NUCLEOTIDE SEQUENCE [LARGE SCALE GENOMIC DNA]</scope>
    <source>
        <strain evidence="4">cv. Menghai</strain>
        <tissue evidence="3">Leaf</tissue>
    </source>
</reference>
<keyword evidence="4" id="KW-1185">Reference proteome</keyword>
<dbReference type="InterPro" id="IPR011009">
    <property type="entry name" value="Kinase-like_dom_sf"/>
</dbReference>
<proteinExistence type="predicted"/>
<dbReference type="SUPFAM" id="SSF56112">
    <property type="entry name" value="Protein kinase-like (PK-like)"/>
    <property type="match status" value="1"/>
</dbReference>
<keyword evidence="2" id="KW-0067">ATP-binding</keyword>
<evidence type="ECO:0000313" key="3">
    <source>
        <dbReference type="EMBL" id="KAF0889606.1"/>
    </source>
</evidence>
<evidence type="ECO:0000256" key="1">
    <source>
        <dbReference type="ARBA" id="ARBA00022741"/>
    </source>
</evidence>
<dbReference type="PANTHER" id="PTHR27007">
    <property type="match status" value="1"/>
</dbReference>
<comment type="caution">
    <text evidence="3">The sequence shown here is derived from an EMBL/GenBank/DDBJ whole genome shotgun (WGS) entry which is preliminary data.</text>
</comment>
<dbReference type="AlphaFoldDB" id="A0A6G1BP05"/>
<keyword evidence="1" id="KW-0547">Nucleotide-binding</keyword>
<dbReference type="OrthoDB" id="4062651at2759"/>
<dbReference type="Gene3D" id="1.10.510.10">
    <property type="entry name" value="Transferase(Phosphotransferase) domain 1"/>
    <property type="match status" value="1"/>
</dbReference>
<sequence length="63" mass="6701">MARAPTPHHVTTMLAGTLGYIHGPGQCMITGKACVESDVYSFGVVLLEVACSRKPAVVRILFV</sequence>
<accession>A0A6G1BP05</accession>
<dbReference type="EMBL" id="SPHZ02000012">
    <property type="protein sequence ID" value="KAF0889606.1"/>
    <property type="molecule type" value="Genomic_DNA"/>
</dbReference>
<gene>
    <name evidence="3" type="ORF">E2562_029280</name>
</gene>
<evidence type="ECO:0000313" key="4">
    <source>
        <dbReference type="Proteomes" id="UP000479710"/>
    </source>
</evidence>